<comment type="caution">
    <text evidence="1">The sequence shown here is derived from an EMBL/GenBank/DDBJ whole genome shotgun (WGS) entry which is preliminary data.</text>
</comment>
<gene>
    <name evidence="1" type="ORF">AVEN_25443_1</name>
</gene>
<evidence type="ECO:0000313" key="2">
    <source>
        <dbReference type="Proteomes" id="UP000499080"/>
    </source>
</evidence>
<evidence type="ECO:0000313" key="1">
    <source>
        <dbReference type="EMBL" id="GBO03662.1"/>
    </source>
</evidence>
<accession>A0A4Y2TTS8</accession>
<dbReference type="EMBL" id="BGPR01030878">
    <property type="protein sequence ID" value="GBO03662.1"/>
    <property type="molecule type" value="Genomic_DNA"/>
</dbReference>
<organism evidence="1 2">
    <name type="scientific">Araneus ventricosus</name>
    <name type="common">Orbweaver spider</name>
    <name type="synonym">Epeira ventricosa</name>
    <dbReference type="NCBI Taxonomy" id="182803"/>
    <lineage>
        <taxon>Eukaryota</taxon>
        <taxon>Metazoa</taxon>
        <taxon>Ecdysozoa</taxon>
        <taxon>Arthropoda</taxon>
        <taxon>Chelicerata</taxon>
        <taxon>Arachnida</taxon>
        <taxon>Araneae</taxon>
        <taxon>Araneomorphae</taxon>
        <taxon>Entelegynae</taxon>
        <taxon>Araneoidea</taxon>
        <taxon>Araneidae</taxon>
        <taxon>Araneus</taxon>
    </lineage>
</organism>
<keyword evidence="2" id="KW-1185">Reference proteome</keyword>
<sequence>MDIHGGSVPVHLERIAPHRTNFQPIHLGGSFIEAPLKRHAIHHFNPLGLMCLTLLSLSIQDPRPAFPRELHSPVLLFVVFAFVREARFPLPTIVFMFYGPTHRLENKTG</sequence>
<proteinExistence type="predicted"/>
<dbReference type="AlphaFoldDB" id="A0A4Y2TTS8"/>
<reference evidence="1 2" key="1">
    <citation type="journal article" date="2019" name="Sci. Rep.">
        <title>Orb-weaving spider Araneus ventricosus genome elucidates the spidroin gene catalogue.</title>
        <authorList>
            <person name="Kono N."/>
            <person name="Nakamura H."/>
            <person name="Ohtoshi R."/>
            <person name="Moran D.A.P."/>
            <person name="Shinohara A."/>
            <person name="Yoshida Y."/>
            <person name="Fujiwara M."/>
            <person name="Mori M."/>
            <person name="Tomita M."/>
            <person name="Arakawa K."/>
        </authorList>
    </citation>
    <scope>NUCLEOTIDE SEQUENCE [LARGE SCALE GENOMIC DNA]</scope>
</reference>
<dbReference type="Proteomes" id="UP000499080">
    <property type="component" value="Unassembled WGS sequence"/>
</dbReference>
<name>A0A4Y2TTS8_ARAVE</name>
<protein>
    <submittedName>
        <fullName evidence="1">Uncharacterized protein</fullName>
    </submittedName>
</protein>